<protein>
    <recommendedName>
        <fullName evidence="3">Family 10 glycosylhydrolase</fullName>
    </recommendedName>
</protein>
<organism evidence="1 2">
    <name type="scientific">Ruthenibacterium lactatiformans</name>
    <dbReference type="NCBI Taxonomy" id="1550024"/>
    <lineage>
        <taxon>Bacteria</taxon>
        <taxon>Bacillati</taxon>
        <taxon>Bacillota</taxon>
        <taxon>Clostridia</taxon>
        <taxon>Eubacteriales</taxon>
        <taxon>Oscillospiraceae</taxon>
        <taxon>Ruthenibacterium</taxon>
    </lineage>
</organism>
<dbReference type="InterPro" id="IPR029062">
    <property type="entry name" value="Class_I_gatase-like"/>
</dbReference>
<accession>A0A6I2UAT1</accession>
<reference evidence="1 2" key="1">
    <citation type="submission" date="2019-08" db="EMBL/GenBank/DDBJ databases">
        <title>In-depth cultivation of the pig gut microbiome towards novel bacterial diversity and tailored functional studies.</title>
        <authorList>
            <person name="Wylensek D."/>
            <person name="Hitch T.C.A."/>
            <person name="Clavel T."/>
        </authorList>
    </citation>
    <scope>NUCLEOTIDE SEQUENCE [LARGE SCALE GENOMIC DNA]</scope>
    <source>
        <strain evidence="1 2">WCA3-601-WT-6J</strain>
    </source>
</reference>
<proteinExistence type="predicted"/>
<comment type="caution">
    <text evidence="1">The sequence shown here is derived from an EMBL/GenBank/DDBJ whole genome shotgun (WGS) entry which is preliminary data.</text>
</comment>
<evidence type="ECO:0008006" key="3">
    <source>
        <dbReference type="Google" id="ProtNLM"/>
    </source>
</evidence>
<dbReference type="RefSeq" id="WP_154523861.1">
    <property type="nucleotide sequence ID" value="NZ_VUNJ01000022.1"/>
</dbReference>
<dbReference type="SUPFAM" id="SSF51445">
    <property type="entry name" value="(Trans)glycosidases"/>
    <property type="match status" value="1"/>
</dbReference>
<dbReference type="Gene3D" id="3.20.20.80">
    <property type="entry name" value="Glycosidases"/>
    <property type="match status" value="1"/>
</dbReference>
<dbReference type="InterPro" id="IPR017853">
    <property type="entry name" value="GH"/>
</dbReference>
<dbReference type="EMBL" id="VUNJ01000022">
    <property type="protein sequence ID" value="MST93244.1"/>
    <property type="molecule type" value="Genomic_DNA"/>
</dbReference>
<name>A0A6I2UAT1_9FIRM</name>
<dbReference type="Gene3D" id="3.40.50.880">
    <property type="match status" value="1"/>
</dbReference>
<sequence>MNWWMEKPYRMVQNNLRDIDGAMDVDYEVDMLKKLGANVVQVGCGGISAYGPSQLACQRPTPYLQGDKFGEIVEKCHAAGIRVIARFDISKVHKDYLQTNPDWFTRRADGDPAYFEDCAAVCVNGAYQQERILDVLREAMTNYSLDGIFFNIPGYPTTDYDGNYVGICQCENCKRRFYEWSGGMTLPTVEDDRDPAYRKYEEFKVYTVADMLHRVRSLVKSIVPNVPLSTYSDDGIDIIRCEAQSAIRSKHFWLYSGSEDSAAIKTTFPDKVPSNCAINAVDIPYRFMGVSTWLNQIRLYQNAAVGGNLDWCIVGAFEDYPDRANFEGVSEAFHLHARHEELFAKLQSTARVLLVNPRPFYQFSTNLMYNEREYRGIVHMLKERHIPFDTVILSALEDFASRLNDYDVIVLPDLPRAPGPKLRQALLATTASVIGTGHTLHEDPQLLEQLFGVRIREKIEPVAASYLLTEPKEVFRSFPARDWVFLHMDSYRLELTDADGYLPLVGAAPYGPPERAHGHVLTDDRMAAVKGGKNLYLPWMAGTLYYDLGYEDHKDIFCDLLDKVRPIKQPLTTDAPGCVDIFLHSVGRDEYLIQLINLSGFNGVTIAKPLPMENIHLTLTGKHPQTLELLTADGFENQPVTGDAVTLRCPGCYAGYRVTCK</sequence>
<evidence type="ECO:0000313" key="1">
    <source>
        <dbReference type="EMBL" id="MST93244.1"/>
    </source>
</evidence>
<dbReference type="InterPro" id="IPR028212">
    <property type="entry name" value="GHL6"/>
</dbReference>
<dbReference type="Pfam" id="PF14871">
    <property type="entry name" value="GHL6"/>
    <property type="match status" value="1"/>
</dbReference>
<dbReference type="Proteomes" id="UP000431913">
    <property type="component" value="Unassembled WGS sequence"/>
</dbReference>
<dbReference type="AlphaFoldDB" id="A0A6I2UAT1"/>
<evidence type="ECO:0000313" key="2">
    <source>
        <dbReference type="Proteomes" id="UP000431913"/>
    </source>
</evidence>
<gene>
    <name evidence="1" type="ORF">FYJ76_15115</name>
</gene>